<accession>A0ABR9VJR9</accession>
<dbReference type="RefSeq" id="WP_187041448.1">
    <property type="nucleotide sequence ID" value="NZ_JADEWB010000207.1"/>
</dbReference>
<dbReference type="Proteomes" id="UP000606776">
    <property type="component" value="Unassembled WGS sequence"/>
</dbReference>
<sequence>MSNHSGSYMLNEVITILRREHCFDHLDQEKKQNLIEEIVNLARYEDDCNSGEILEGHTDYFQICYCCLAKTNDLESGLCVKCR</sequence>
<evidence type="ECO:0000313" key="1">
    <source>
        <dbReference type="EMBL" id="MBE9238748.1"/>
    </source>
</evidence>
<organism evidence="1 2">
    <name type="scientific">Sphaerospermopsis aphanizomenoides LEGE 00250</name>
    <dbReference type="NCBI Taxonomy" id="2777972"/>
    <lineage>
        <taxon>Bacteria</taxon>
        <taxon>Bacillati</taxon>
        <taxon>Cyanobacteriota</taxon>
        <taxon>Cyanophyceae</taxon>
        <taxon>Nostocales</taxon>
        <taxon>Aphanizomenonaceae</taxon>
        <taxon>Sphaerospermopsis</taxon>
        <taxon>Sphaerospermopsis aphanizomenoides</taxon>
    </lineage>
</organism>
<reference evidence="1 2" key="1">
    <citation type="submission" date="2020-10" db="EMBL/GenBank/DDBJ databases">
        <authorList>
            <person name="Castelo-Branco R."/>
            <person name="Eusebio N."/>
            <person name="Adriana R."/>
            <person name="Vieira A."/>
            <person name="Brugerolle De Fraissinette N."/>
            <person name="Rezende De Castro R."/>
            <person name="Schneider M.P."/>
            <person name="Vasconcelos V."/>
            <person name="Leao P.N."/>
        </authorList>
    </citation>
    <scope>NUCLEOTIDE SEQUENCE [LARGE SCALE GENOMIC DNA]</scope>
    <source>
        <strain evidence="1 2">LEGE 00250</strain>
    </source>
</reference>
<evidence type="ECO:0000313" key="2">
    <source>
        <dbReference type="Proteomes" id="UP000606776"/>
    </source>
</evidence>
<dbReference type="EMBL" id="JADEWB010000207">
    <property type="protein sequence ID" value="MBE9238748.1"/>
    <property type="molecule type" value="Genomic_DNA"/>
</dbReference>
<name>A0ABR9VJR9_9CYAN</name>
<keyword evidence="2" id="KW-1185">Reference proteome</keyword>
<gene>
    <name evidence="1" type="ORF">IQ227_22700</name>
</gene>
<proteinExistence type="predicted"/>
<comment type="caution">
    <text evidence="1">The sequence shown here is derived from an EMBL/GenBank/DDBJ whole genome shotgun (WGS) entry which is preliminary data.</text>
</comment>
<protein>
    <submittedName>
        <fullName evidence="1">Uncharacterized protein</fullName>
    </submittedName>
</protein>